<dbReference type="AlphaFoldDB" id="A0A8K0TEJ9"/>
<gene>
    <name evidence="2" type="ORF">B0T11DRAFT_356132</name>
</gene>
<feature type="signal peptide" evidence="1">
    <location>
        <begin position="1"/>
        <end position="25"/>
    </location>
</feature>
<keyword evidence="1" id="KW-0732">Signal</keyword>
<dbReference type="EMBL" id="JAGPXD010000004">
    <property type="protein sequence ID" value="KAH7359454.1"/>
    <property type="molecule type" value="Genomic_DNA"/>
</dbReference>
<proteinExistence type="predicted"/>
<name>A0A8K0TEJ9_9PEZI</name>
<dbReference type="Proteomes" id="UP000813385">
    <property type="component" value="Unassembled WGS sequence"/>
</dbReference>
<feature type="chain" id="PRO_5035460115" evidence="1">
    <location>
        <begin position="26"/>
        <end position="181"/>
    </location>
</feature>
<sequence length="181" mass="20373">MIATPKATAASVTLGLLSLVGHGHGYASNDCDSSAGICLTTFRWCNPDSCQYPKNVKLLSESRPDAYGMLRCDETYYVNWTTPSPKDEVVLTWYILRPSNHLYSVDTTENYVKFYPDDVIKEIVESERYNVAESDTRVMVTDIGNHIFTLHGKETLLTWRTQAAQQPNRPNSVSRTGGREE</sequence>
<reference evidence="2" key="1">
    <citation type="journal article" date="2021" name="Nat. Commun.">
        <title>Genetic determinants of endophytism in the Arabidopsis root mycobiome.</title>
        <authorList>
            <person name="Mesny F."/>
            <person name="Miyauchi S."/>
            <person name="Thiergart T."/>
            <person name="Pickel B."/>
            <person name="Atanasova L."/>
            <person name="Karlsson M."/>
            <person name="Huettel B."/>
            <person name="Barry K.W."/>
            <person name="Haridas S."/>
            <person name="Chen C."/>
            <person name="Bauer D."/>
            <person name="Andreopoulos W."/>
            <person name="Pangilinan J."/>
            <person name="LaButti K."/>
            <person name="Riley R."/>
            <person name="Lipzen A."/>
            <person name="Clum A."/>
            <person name="Drula E."/>
            <person name="Henrissat B."/>
            <person name="Kohler A."/>
            <person name="Grigoriev I.V."/>
            <person name="Martin F.M."/>
            <person name="Hacquard S."/>
        </authorList>
    </citation>
    <scope>NUCLEOTIDE SEQUENCE</scope>
    <source>
        <strain evidence="2">MPI-CAGE-AT-0016</strain>
    </source>
</reference>
<comment type="caution">
    <text evidence="2">The sequence shown here is derived from an EMBL/GenBank/DDBJ whole genome shotgun (WGS) entry which is preliminary data.</text>
</comment>
<organism evidence="2 3">
    <name type="scientific">Plectosphaerella cucumerina</name>
    <dbReference type="NCBI Taxonomy" id="40658"/>
    <lineage>
        <taxon>Eukaryota</taxon>
        <taxon>Fungi</taxon>
        <taxon>Dikarya</taxon>
        <taxon>Ascomycota</taxon>
        <taxon>Pezizomycotina</taxon>
        <taxon>Sordariomycetes</taxon>
        <taxon>Hypocreomycetidae</taxon>
        <taxon>Glomerellales</taxon>
        <taxon>Plectosphaerellaceae</taxon>
        <taxon>Plectosphaerella</taxon>
    </lineage>
</organism>
<evidence type="ECO:0000313" key="3">
    <source>
        <dbReference type="Proteomes" id="UP000813385"/>
    </source>
</evidence>
<dbReference type="OrthoDB" id="4755186at2759"/>
<protein>
    <submittedName>
        <fullName evidence="2">Uncharacterized protein</fullName>
    </submittedName>
</protein>
<keyword evidence="3" id="KW-1185">Reference proteome</keyword>
<evidence type="ECO:0000313" key="2">
    <source>
        <dbReference type="EMBL" id="KAH7359454.1"/>
    </source>
</evidence>
<accession>A0A8K0TEJ9</accession>
<evidence type="ECO:0000256" key="1">
    <source>
        <dbReference type="SAM" id="SignalP"/>
    </source>
</evidence>